<dbReference type="RefSeq" id="WP_380054556.1">
    <property type="nucleotide sequence ID" value="NZ_JBHSWB010000001.1"/>
</dbReference>
<evidence type="ECO:0000313" key="3">
    <source>
        <dbReference type="Proteomes" id="UP001596317"/>
    </source>
</evidence>
<organism evidence="2 3">
    <name type="scientific">Deinococcus multiflagellatus</name>
    <dbReference type="NCBI Taxonomy" id="1656887"/>
    <lineage>
        <taxon>Bacteria</taxon>
        <taxon>Thermotogati</taxon>
        <taxon>Deinococcota</taxon>
        <taxon>Deinococci</taxon>
        <taxon>Deinococcales</taxon>
        <taxon>Deinococcaceae</taxon>
        <taxon>Deinococcus</taxon>
    </lineage>
</organism>
<dbReference type="InterPro" id="IPR001940">
    <property type="entry name" value="Peptidase_S1C"/>
</dbReference>
<dbReference type="Gene3D" id="2.40.10.120">
    <property type="match status" value="1"/>
</dbReference>
<feature type="compositionally biased region" description="Gly residues" evidence="1">
    <location>
        <begin position="165"/>
        <end position="177"/>
    </location>
</feature>
<evidence type="ECO:0000256" key="1">
    <source>
        <dbReference type="SAM" id="MobiDB-lite"/>
    </source>
</evidence>
<sequence length="206" mass="20339">MTLLTDLSSALADAVQAAAPSLVTVLAARPVSGTVVASGQVLTVAHLLHTDDVTILGADGQSRSAVVAGRDPSTDLALLRVEGLDAPALAPGAEVRVGELLLAVGRPSSGLQATLGFMERLPQPGEAGCPRAPRPSGALVVGRCWGRAGAGRRAERGRLARRTAGGAGPARAGGGRAAGQHRPRAARLPGAGHPAGAFSGARGGAA</sequence>
<accession>A0ABW1ZIF8</accession>
<keyword evidence="3" id="KW-1185">Reference proteome</keyword>
<name>A0ABW1ZIF8_9DEIO</name>
<evidence type="ECO:0000313" key="2">
    <source>
        <dbReference type="EMBL" id="MFC6659830.1"/>
    </source>
</evidence>
<dbReference type="InterPro" id="IPR009003">
    <property type="entry name" value="Peptidase_S1_PA"/>
</dbReference>
<comment type="caution">
    <text evidence="2">The sequence shown here is derived from an EMBL/GenBank/DDBJ whole genome shotgun (WGS) entry which is preliminary data.</text>
</comment>
<dbReference type="Pfam" id="PF13365">
    <property type="entry name" value="Trypsin_2"/>
    <property type="match status" value="1"/>
</dbReference>
<dbReference type="SUPFAM" id="SSF50494">
    <property type="entry name" value="Trypsin-like serine proteases"/>
    <property type="match status" value="1"/>
</dbReference>
<proteinExistence type="predicted"/>
<gene>
    <name evidence="2" type="ORF">ACFP90_05220</name>
</gene>
<feature type="region of interest" description="Disordered" evidence="1">
    <location>
        <begin position="152"/>
        <end position="206"/>
    </location>
</feature>
<protein>
    <submittedName>
        <fullName evidence="2">Trypsin-like peptidase domain-containing protein</fullName>
    </submittedName>
</protein>
<dbReference type="PRINTS" id="PR00834">
    <property type="entry name" value="PROTEASES2C"/>
</dbReference>
<dbReference type="Proteomes" id="UP001596317">
    <property type="component" value="Unassembled WGS sequence"/>
</dbReference>
<reference evidence="3" key="1">
    <citation type="journal article" date="2019" name="Int. J. Syst. Evol. Microbiol.">
        <title>The Global Catalogue of Microorganisms (GCM) 10K type strain sequencing project: providing services to taxonomists for standard genome sequencing and annotation.</title>
        <authorList>
            <consortium name="The Broad Institute Genomics Platform"/>
            <consortium name="The Broad Institute Genome Sequencing Center for Infectious Disease"/>
            <person name="Wu L."/>
            <person name="Ma J."/>
        </authorList>
    </citation>
    <scope>NUCLEOTIDE SEQUENCE [LARGE SCALE GENOMIC DNA]</scope>
    <source>
        <strain evidence="3">CCUG 63830</strain>
    </source>
</reference>
<dbReference type="EMBL" id="JBHSWB010000001">
    <property type="protein sequence ID" value="MFC6659830.1"/>
    <property type="molecule type" value="Genomic_DNA"/>
</dbReference>